<name>A0A813UV73_9BILA</name>
<comment type="caution">
    <text evidence="2">The sequence shown here is derived from an EMBL/GenBank/DDBJ whole genome shotgun (WGS) entry which is preliminary data.</text>
</comment>
<evidence type="ECO:0000256" key="1">
    <source>
        <dbReference type="SAM" id="SignalP"/>
    </source>
</evidence>
<evidence type="ECO:0000313" key="3">
    <source>
        <dbReference type="Proteomes" id="UP000663879"/>
    </source>
</evidence>
<dbReference type="OrthoDB" id="10393152at2759"/>
<gene>
    <name evidence="2" type="ORF">OXX778_LOCUS7811</name>
</gene>
<protein>
    <submittedName>
        <fullName evidence="2">Uncharacterized protein</fullName>
    </submittedName>
</protein>
<proteinExistence type="predicted"/>
<feature type="signal peptide" evidence="1">
    <location>
        <begin position="1"/>
        <end position="19"/>
    </location>
</feature>
<feature type="chain" id="PRO_5032376995" evidence="1">
    <location>
        <begin position="20"/>
        <end position="103"/>
    </location>
</feature>
<dbReference type="EMBL" id="CAJNOC010001026">
    <property type="protein sequence ID" value="CAF0827851.1"/>
    <property type="molecule type" value="Genomic_DNA"/>
</dbReference>
<dbReference type="Proteomes" id="UP000663879">
    <property type="component" value="Unassembled WGS sequence"/>
</dbReference>
<dbReference type="AlphaFoldDB" id="A0A813UV73"/>
<reference evidence="2" key="1">
    <citation type="submission" date="2021-02" db="EMBL/GenBank/DDBJ databases">
        <authorList>
            <person name="Nowell W R."/>
        </authorList>
    </citation>
    <scope>NUCLEOTIDE SEQUENCE</scope>
    <source>
        <strain evidence="2">Ploen Becks lab</strain>
    </source>
</reference>
<keyword evidence="3" id="KW-1185">Reference proteome</keyword>
<organism evidence="2 3">
    <name type="scientific">Brachionus calyciflorus</name>
    <dbReference type="NCBI Taxonomy" id="104777"/>
    <lineage>
        <taxon>Eukaryota</taxon>
        <taxon>Metazoa</taxon>
        <taxon>Spiralia</taxon>
        <taxon>Gnathifera</taxon>
        <taxon>Rotifera</taxon>
        <taxon>Eurotatoria</taxon>
        <taxon>Monogononta</taxon>
        <taxon>Pseudotrocha</taxon>
        <taxon>Ploima</taxon>
        <taxon>Brachionidae</taxon>
        <taxon>Brachionus</taxon>
    </lineage>
</organism>
<sequence length="103" mass="12128">MKSWILISLFLILLCSNESFGILNIIRKEKNNGCDQIVQKAKHSCSKSIRDCRSCCHFDLILYNNRYGEREFYLKDTVLLTSQECVCLICKNYLDNFDNKPFF</sequence>
<keyword evidence="1" id="KW-0732">Signal</keyword>
<evidence type="ECO:0000313" key="2">
    <source>
        <dbReference type="EMBL" id="CAF0827851.1"/>
    </source>
</evidence>
<accession>A0A813UV73</accession>